<keyword evidence="3" id="KW-0256">Endoplasmic reticulum</keyword>
<evidence type="ECO:0000256" key="3">
    <source>
        <dbReference type="ARBA" id="ARBA00022824"/>
    </source>
</evidence>
<evidence type="ECO:0000259" key="6">
    <source>
        <dbReference type="Pfam" id="PF08314"/>
    </source>
</evidence>
<dbReference type="GO" id="GO:0006890">
    <property type="term" value="P:retrograde vesicle-mediated transport, Golgi to endoplasmic reticulum"/>
    <property type="evidence" value="ECO:0007669"/>
    <property type="project" value="InterPro"/>
</dbReference>
<reference evidence="8" key="3">
    <citation type="submission" date="2025-08" db="UniProtKB">
        <authorList>
            <consortium name="RefSeq"/>
        </authorList>
    </citation>
    <scope>IDENTIFICATION</scope>
    <source>
        <strain evidence="8">CBS 342.82</strain>
    </source>
</reference>
<reference evidence="8" key="1">
    <citation type="submission" date="2020-01" db="EMBL/GenBank/DDBJ databases">
        <authorList>
            <consortium name="DOE Joint Genome Institute"/>
            <person name="Haridas S."/>
            <person name="Albert R."/>
            <person name="Binder M."/>
            <person name="Bloem J."/>
            <person name="Labutti K."/>
            <person name="Salamov A."/>
            <person name="Andreopoulos B."/>
            <person name="Baker S.E."/>
            <person name="Barry K."/>
            <person name="Bills G."/>
            <person name="Bluhm B.H."/>
            <person name="Cannon C."/>
            <person name="Castanera R."/>
            <person name="Culley D.E."/>
            <person name="Daum C."/>
            <person name="Ezra D."/>
            <person name="Gonzalez J.B."/>
            <person name="Henrissat B."/>
            <person name="Kuo A."/>
            <person name="Liang C."/>
            <person name="Lipzen A."/>
            <person name="Lutzoni F."/>
            <person name="Magnuson J."/>
            <person name="Mondo S."/>
            <person name="Nolan M."/>
            <person name="Ohm R."/>
            <person name="Pangilinan J."/>
            <person name="Park H.-J."/>
            <person name="Ramirez L."/>
            <person name="Alfaro M."/>
            <person name="Sun H."/>
            <person name="Tritt A."/>
            <person name="Yoshinaga Y."/>
            <person name="Zwiers L.-H."/>
            <person name="Turgeon B.G."/>
            <person name="Goodwin S.B."/>
            <person name="Spatafora J.W."/>
            <person name="Crous P.W."/>
            <person name="Grigoriev I.V."/>
        </authorList>
    </citation>
    <scope>NUCLEOTIDE SEQUENCE</scope>
    <source>
        <strain evidence="8">CBS 342.82</strain>
    </source>
</reference>
<evidence type="ECO:0000313" key="8">
    <source>
        <dbReference type="RefSeq" id="XP_033464970.1"/>
    </source>
</evidence>
<dbReference type="Proteomes" id="UP000504637">
    <property type="component" value="Unplaced"/>
</dbReference>
<dbReference type="InterPro" id="IPR013244">
    <property type="entry name" value="Sec39_domain"/>
</dbReference>
<dbReference type="PANTHER" id="PTHR40787">
    <property type="entry name" value="SECRETED PROTEIN"/>
    <property type="match status" value="1"/>
</dbReference>
<evidence type="ECO:0000256" key="1">
    <source>
        <dbReference type="ARBA" id="ARBA00004240"/>
    </source>
</evidence>
<dbReference type="RefSeq" id="XP_033464970.1">
    <property type="nucleotide sequence ID" value="XM_033603833.1"/>
</dbReference>
<evidence type="ECO:0000313" key="7">
    <source>
        <dbReference type="Proteomes" id="UP000504637"/>
    </source>
</evidence>
<evidence type="ECO:0000256" key="4">
    <source>
        <dbReference type="ARBA" id="ARBA00022927"/>
    </source>
</evidence>
<dbReference type="PANTHER" id="PTHR40787:SF3">
    <property type="entry name" value="PROTEIN TRANSPORT PROTEIN SEC39"/>
    <property type="match status" value="1"/>
</dbReference>
<dbReference type="GO" id="GO:0015031">
    <property type="term" value="P:protein transport"/>
    <property type="evidence" value="ECO:0007669"/>
    <property type="project" value="UniProtKB-KW"/>
</dbReference>
<feature type="compositionally biased region" description="Polar residues" evidence="5">
    <location>
        <begin position="725"/>
        <end position="735"/>
    </location>
</feature>
<dbReference type="Pfam" id="PF08314">
    <property type="entry name" value="Sec39"/>
    <property type="match status" value="1"/>
</dbReference>
<protein>
    <submittedName>
        <fullName evidence="8">Secretory pathway Sec39</fullName>
    </submittedName>
</protein>
<feature type="region of interest" description="Disordered" evidence="5">
    <location>
        <begin position="896"/>
        <end position="922"/>
    </location>
</feature>
<evidence type="ECO:0000256" key="2">
    <source>
        <dbReference type="ARBA" id="ARBA00022448"/>
    </source>
</evidence>
<proteinExistence type="predicted"/>
<evidence type="ECO:0000256" key="5">
    <source>
        <dbReference type="SAM" id="MobiDB-lite"/>
    </source>
</evidence>
<keyword evidence="4" id="KW-0653">Protein transport</keyword>
<organism evidence="8">
    <name type="scientific">Dissoconium aciculare CBS 342.82</name>
    <dbReference type="NCBI Taxonomy" id="1314786"/>
    <lineage>
        <taxon>Eukaryota</taxon>
        <taxon>Fungi</taxon>
        <taxon>Dikarya</taxon>
        <taxon>Ascomycota</taxon>
        <taxon>Pezizomycotina</taxon>
        <taxon>Dothideomycetes</taxon>
        <taxon>Dothideomycetidae</taxon>
        <taxon>Mycosphaerellales</taxon>
        <taxon>Dissoconiaceae</taxon>
        <taxon>Dissoconium</taxon>
    </lineage>
</organism>
<sequence>MEIKDLSQAQCILLAVHLASESNVAALHSFTPTRPEVFDPELVLRILLTYLPESIEPAKYTKYVQEVVSRLYLDVDREDVAVDTTPVADVTDEQAQRRVKKLHLLQIRPPGFPPGAPDDLLTRFICHRAARIDSETGMLSLLPTLIEPYLNRNDYIRTWYISVVFPLIRHHLEYYPDHEALDVSVGALESIEGSEGIDLLLKKATQTYSDTAQSNVARDIRGLVGPWMYGHTERKRRKLGHNYKPEERKSSLNSLDEGVRKIALTGVSEEDKTGHDWEYIYRWMVQHAIDNIKLVASAIDNWDGPGDVDLGGFERGSVQYLDEEIQIKLELQYAQAAFAACYAAKTDSEETVRRAHEILARLAILLDFVPPPDLATSVESLPLVERHIARHKEDGEIPSLSPGNLLAPDHPLTTPKIDTYMLLQMMVYSAYQLCNLGMPSSLAKVAKLAFTGTAEEQMEMLRSILRKVKHSTDGQEDTRVAADRAKLLWLWNWGIKLDDDLSDQGLGILGRIPREKFEQEMLKTFVETNNSALAIKVYITDDPQPLPLATVERIIFDQAMKAYDGASNGNKNRGGVKRANDIISTWRPYFPDSTSFREVTALIAATHALSFYSLTLQHGVPFQPVSIRVSHDPVSLISRVLEQNPRSYAKLDDLVSIAQNLVSSGVAKHDDDEEEDATSSHDVAVKRKEAGRRVTFMAIEAALREDDFETAYSYIVSRLSPSGAISPNTSQNGQNGKHLGHVKRSSQARNNIEDDISWRAAFLAGRYRPSSATAPSVRRLEQRTELLSLALLLAPTSALTEILAAWRRCEEEMTAQQASQQASEDAFDDQADRRLPSAFPGDFTVAGGDQPALLLNQKRREMGRLGHAADDAPLSMFDLTRNAARALSSNAFPLAGSSGRASLDHSRESLGSDVPSSLSAANQDRLRKRDLVANAVSGGLASGLGWVLGATPVNQQQQQQ</sequence>
<feature type="domain" description="Sec39" evidence="6">
    <location>
        <begin position="12"/>
        <end position="826"/>
    </location>
</feature>
<dbReference type="OrthoDB" id="3434013at2759"/>
<reference evidence="8" key="2">
    <citation type="submission" date="2020-04" db="EMBL/GenBank/DDBJ databases">
        <authorList>
            <consortium name="NCBI Genome Project"/>
        </authorList>
    </citation>
    <scope>NUCLEOTIDE SEQUENCE</scope>
    <source>
        <strain evidence="8">CBS 342.82</strain>
    </source>
</reference>
<gene>
    <name evidence="8" type="ORF">K489DRAFT_376091</name>
</gene>
<dbReference type="GeneID" id="54361633"/>
<keyword evidence="2" id="KW-0813">Transport</keyword>
<name>A0A6J3MJK1_9PEZI</name>
<dbReference type="AlphaFoldDB" id="A0A6J3MJK1"/>
<keyword evidence="7" id="KW-1185">Reference proteome</keyword>
<accession>A0A6J3MJK1</accession>
<dbReference type="GO" id="GO:0005783">
    <property type="term" value="C:endoplasmic reticulum"/>
    <property type="evidence" value="ECO:0007669"/>
    <property type="project" value="UniProtKB-SubCell"/>
</dbReference>
<feature type="region of interest" description="Disordered" evidence="5">
    <location>
        <begin position="725"/>
        <end position="746"/>
    </location>
</feature>
<comment type="subcellular location">
    <subcellularLocation>
        <location evidence="1">Endoplasmic reticulum</location>
    </subcellularLocation>
</comment>